<dbReference type="PANTHER" id="PTHR41771:SF1">
    <property type="entry name" value="MEMBRANE PROTEIN"/>
    <property type="match status" value="1"/>
</dbReference>
<organism evidence="3 4">
    <name type="scientific">Corynebacterium mustelae</name>
    <dbReference type="NCBI Taxonomy" id="571915"/>
    <lineage>
        <taxon>Bacteria</taxon>
        <taxon>Bacillati</taxon>
        <taxon>Actinomycetota</taxon>
        <taxon>Actinomycetes</taxon>
        <taxon>Mycobacteriales</taxon>
        <taxon>Corynebacteriaceae</taxon>
        <taxon>Corynebacterium</taxon>
    </lineage>
</organism>
<keyword evidence="2" id="KW-0472">Membrane</keyword>
<dbReference type="Pfam" id="PF07907">
    <property type="entry name" value="YibE_F"/>
    <property type="match status" value="1"/>
</dbReference>
<feature type="transmembrane region" description="Helical" evidence="2">
    <location>
        <begin position="219"/>
        <end position="240"/>
    </location>
</feature>
<dbReference type="KEGG" id="cmv:CMUST_13915"/>
<feature type="region of interest" description="Disordered" evidence="1">
    <location>
        <begin position="1"/>
        <end position="21"/>
    </location>
</feature>
<keyword evidence="4" id="KW-1185">Reference proteome</keyword>
<dbReference type="EMBL" id="CP011542">
    <property type="protein sequence ID" value="AKK07077.1"/>
    <property type="molecule type" value="Genomic_DNA"/>
</dbReference>
<gene>
    <name evidence="3" type="ORF">CMUST_13915</name>
</gene>
<dbReference type="OrthoDB" id="5846312at2"/>
<reference evidence="4" key="2">
    <citation type="submission" date="2015-05" db="EMBL/GenBank/DDBJ databases">
        <title>Complete genome sequence of Corynebacterium mustelae DSM 45274, isolated from various tissues of a male ferret with lethal sepsis.</title>
        <authorList>
            <person name="Ruckert C."/>
            <person name="Albersmeier A."/>
            <person name="Winkler A."/>
            <person name="Tauch A."/>
        </authorList>
    </citation>
    <scope>NUCLEOTIDE SEQUENCE [LARGE SCALE GENOMIC DNA]</scope>
    <source>
        <strain evidence="4">DSM 45274</strain>
    </source>
</reference>
<proteinExistence type="predicted"/>
<evidence type="ECO:0000256" key="2">
    <source>
        <dbReference type="SAM" id="Phobius"/>
    </source>
</evidence>
<dbReference type="RefSeq" id="WP_047262979.1">
    <property type="nucleotide sequence ID" value="NZ_CP011542.1"/>
</dbReference>
<protein>
    <submittedName>
        <fullName evidence="3">Putative multitransmembrane protein</fullName>
    </submittedName>
</protein>
<feature type="transmembrane region" description="Helical" evidence="2">
    <location>
        <begin position="28"/>
        <end position="49"/>
    </location>
</feature>
<feature type="transmembrane region" description="Helical" evidence="2">
    <location>
        <begin position="390"/>
        <end position="412"/>
    </location>
</feature>
<keyword evidence="2" id="KW-1133">Transmembrane helix</keyword>
<dbReference type="PANTHER" id="PTHR41771">
    <property type="entry name" value="MEMBRANE PROTEIN-RELATED"/>
    <property type="match status" value="1"/>
</dbReference>
<evidence type="ECO:0000313" key="4">
    <source>
        <dbReference type="Proteomes" id="UP000035199"/>
    </source>
</evidence>
<dbReference type="InterPro" id="IPR012507">
    <property type="entry name" value="YibE_F"/>
</dbReference>
<accession>A0A0G3H7D1</accession>
<dbReference type="Proteomes" id="UP000035199">
    <property type="component" value="Chromosome"/>
</dbReference>
<name>A0A0G3H7D1_9CORY</name>
<feature type="transmembrane region" description="Helical" evidence="2">
    <location>
        <begin position="195"/>
        <end position="213"/>
    </location>
</feature>
<feature type="transmembrane region" description="Helical" evidence="2">
    <location>
        <begin position="247"/>
        <end position="266"/>
    </location>
</feature>
<sequence length="418" mass="44206">MGRHSNRPTVRAVAAPPPSKSKETTMTLWRWLLVGFLALWVLGTGVGLAKMWPGDQKPNIAPEFYTSFNLGHKQVGGTVLFVQPGACSAAETGTLFDTAPRVVLGAPEECEWYIIEISEGAGAGMRTLIINSNQPGEPTLEQGDKILLLESEGENGAPLYAFSDLERTMPLLSWGILIALVIIACALLRGVRALIGLLITMLVVVFFTLPVLLLGAPPISTAVVSGATILLAVVVLVHGFNWKSASALGGTLIALGIAAWLASVAIDNNHLRGLGDEDNLSIILYLPDVSVRGLMLCGFIIGALGVLNDVAISQSSTVNELAELDPEAGPMRIFVGAMKVGRDHISSMVYTLVLTYTGASLPLLLLLTISERPLLQTLTSDTVATEILRSGIGALALTLAVPITTLIAAFTVPESSRR</sequence>
<feature type="transmembrane region" description="Helical" evidence="2">
    <location>
        <begin position="171"/>
        <end position="188"/>
    </location>
</feature>
<reference evidence="3 4" key="1">
    <citation type="journal article" date="2015" name="Genome Announc.">
        <title>Complete Genome Sequence of the Type Strain Corynebacterium mustelae DSM 45274, Isolated from Various Tissues of a Male Ferret with Lethal Sepsis.</title>
        <authorList>
            <person name="Ruckert C."/>
            <person name="Eimer J."/>
            <person name="Winkler A."/>
            <person name="Tauch A."/>
        </authorList>
    </citation>
    <scope>NUCLEOTIDE SEQUENCE [LARGE SCALE GENOMIC DNA]</scope>
    <source>
        <strain evidence="3 4">DSM 45274</strain>
    </source>
</reference>
<dbReference type="STRING" id="571915.CMUST_13915"/>
<dbReference type="AlphaFoldDB" id="A0A0G3H7D1"/>
<feature type="transmembrane region" description="Helical" evidence="2">
    <location>
        <begin position="289"/>
        <end position="307"/>
    </location>
</feature>
<keyword evidence="2" id="KW-0812">Transmembrane</keyword>
<evidence type="ECO:0000313" key="3">
    <source>
        <dbReference type="EMBL" id="AKK07077.1"/>
    </source>
</evidence>
<evidence type="ECO:0000256" key="1">
    <source>
        <dbReference type="SAM" id="MobiDB-lite"/>
    </source>
</evidence>
<dbReference type="PATRIC" id="fig|571915.4.peg.2989"/>
<feature type="transmembrane region" description="Helical" evidence="2">
    <location>
        <begin position="348"/>
        <end position="370"/>
    </location>
</feature>